<dbReference type="InterPro" id="IPR002052">
    <property type="entry name" value="DNA_methylase_N6_adenine_CS"/>
</dbReference>
<evidence type="ECO:0000256" key="2">
    <source>
        <dbReference type="ARBA" id="ARBA00022679"/>
    </source>
</evidence>
<dbReference type="EMBL" id="ANHZ02000018">
    <property type="protein sequence ID" value="EME36027.1"/>
    <property type="molecule type" value="Genomic_DNA"/>
</dbReference>
<sequence>MAETLAQALRRATARLERAGVPAAEADAVQLAGHLLGLQRGEVAARAIIGADAPEGLDELVERRAAREPLQHIVGTAPFRRLAIQVGPGVFIPRPETELLVELLVERLREDQADGEARPVVVDLCTGSGAIAAAVADEVPHARVHAIELDPQALQWARRNLEGTRVDLREGDATHAPEDLRGRCAAVVSNPPYVPAREPITQPEVLEHDPAAALWGGGDDGMEMPRRIIAAAAQLLRPAGWCVLEHAESQAEDMQEQMRSSGFEQVQLHQDLTGRPRATSGVLA</sequence>
<comment type="caution">
    <text evidence="9">The sequence shown here is derived from an EMBL/GenBank/DDBJ whole genome shotgun (WGS) entry which is preliminary data.</text>
</comment>
<dbReference type="RefSeq" id="WP_006215221.1">
    <property type="nucleotide sequence ID" value="NZ_ANHZ02000018.1"/>
</dbReference>
<feature type="compositionally biased region" description="Polar residues" evidence="6">
    <location>
        <begin position="257"/>
        <end position="270"/>
    </location>
</feature>
<dbReference type="SUPFAM" id="SSF53335">
    <property type="entry name" value="S-adenosyl-L-methionine-dependent methyltransferases"/>
    <property type="match status" value="1"/>
</dbReference>
<dbReference type="InterPro" id="IPR004556">
    <property type="entry name" value="HemK-like"/>
</dbReference>
<organism evidence="9 10">
    <name type="scientific">Kocuria palustris PEL</name>
    <dbReference type="NCBI Taxonomy" id="1236550"/>
    <lineage>
        <taxon>Bacteria</taxon>
        <taxon>Bacillati</taxon>
        <taxon>Actinomycetota</taxon>
        <taxon>Actinomycetes</taxon>
        <taxon>Micrococcales</taxon>
        <taxon>Micrococcaceae</taxon>
        <taxon>Kocuria</taxon>
    </lineage>
</organism>
<dbReference type="NCBIfam" id="TIGR03534">
    <property type="entry name" value="RF_mod_PrmC"/>
    <property type="match status" value="1"/>
</dbReference>
<dbReference type="InterPro" id="IPR019874">
    <property type="entry name" value="RF_methyltr_PrmC"/>
</dbReference>
<feature type="binding site" evidence="5">
    <location>
        <position position="148"/>
    </location>
    <ligand>
        <name>S-adenosyl-L-methionine</name>
        <dbReference type="ChEBI" id="CHEBI:59789"/>
    </ligand>
</feature>
<protein>
    <recommendedName>
        <fullName evidence="5">Release factor glutamine methyltransferase</fullName>
        <shortName evidence="5">RF MTase</shortName>
        <ecNumber evidence="5">2.1.1.297</ecNumber>
    </recommendedName>
    <alternativeName>
        <fullName evidence="5">N5-glutamine methyltransferase PrmC</fullName>
    </alternativeName>
    <alternativeName>
        <fullName evidence="5">Protein-(glutamine-N5) MTase PrmC</fullName>
    </alternativeName>
    <alternativeName>
        <fullName evidence="5">Protein-glutamine N-methyltransferase PrmC</fullName>
    </alternativeName>
</protein>
<feature type="region of interest" description="Disordered" evidence="6">
    <location>
        <begin position="252"/>
        <end position="284"/>
    </location>
</feature>
<evidence type="ECO:0000259" key="7">
    <source>
        <dbReference type="Pfam" id="PF05175"/>
    </source>
</evidence>
<dbReference type="Pfam" id="PF05175">
    <property type="entry name" value="MTS"/>
    <property type="match status" value="1"/>
</dbReference>
<evidence type="ECO:0000256" key="6">
    <source>
        <dbReference type="SAM" id="MobiDB-lite"/>
    </source>
</evidence>
<dbReference type="AlphaFoldDB" id="M2WC33"/>
<dbReference type="InterPro" id="IPR050320">
    <property type="entry name" value="N5-glutamine_MTase"/>
</dbReference>
<evidence type="ECO:0000256" key="1">
    <source>
        <dbReference type="ARBA" id="ARBA00022603"/>
    </source>
</evidence>
<feature type="binding site" evidence="5">
    <location>
        <position position="190"/>
    </location>
    <ligand>
        <name>S-adenosyl-L-methionine</name>
        <dbReference type="ChEBI" id="CHEBI:59789"/>
    </ligand>
</feature>
<dbReference type="HAMAP" id="MF_02126">
    <property type="entry name" value="RF_methyltr_PrmC"/>
    <property type="match status" value="1"/>
</dbReference>
<dbReference type="Pfam" id="PF17827">
    <property type="entry name" value="PrmC_N"/>
    <property type="match status" value="1"/>
</dbReference>
<dbReference type="GO" id="GO:0032259">
    <property type="term" value="P:methylation"/>
    <property type="evidence" value="ECO:0007669"/>
    <property type="project" value="UniProtKB-KW"/>
</dbReference>
<name>M2WC33_9MICC</name>
<dbReference type="Gene3D" id="3.40.50.150">
    <property type="entry name" value="Vaccinia Virus protein VP39"/>
    <property type="match status" value="1"/>
</dbReference>
<accession>M2WC33</accession>
<dbReference type="GO" id="GO:0102559">
    <property type="term" value="F:peptide chain release factor N(5)-glutamine methyltransferase activity"/>
    <property type="evidence" value="ECO:0007669"/>
    <property type="project" value="UniProtKB-EC"/>
</dbReference>
<proteinExistence type="inferred from homology"/>
<gene>
    <name evidence="5" type="primary">prmC</name>
    <name evidence="9" type="ORF">C884_00795</name>
</gene>
<keyword evidence="10" id="KW-1185">Reference proteome</keyword>
<evidence type="ECO:0000256" key="3">
    <source>
        <dbReference type="ARBA" id="ARBA00022691"/>
    </source>
</evidence>
<dbReference type="Proteomes" id="UP000009877">
    <property type="component" value="Unassembled WGS sequence"/>
</dbReference>
<comment type="catalytic activity">
    <reaction evidence="4 5">
        <text>L-glutaminyl-[peptide chain release factor] + S-adenosyl-L-methionine = N(5)-methyl-L-glutaminyl-[peptide chain release factor] + S-adenosyl-L-homocysteine + H(+)</text>
        <dbReference type="Rhea" id="RHEA:42896"/>
        <dbReference type="Rhea" id="RHEA-COMP:10271"/>
        <dbReference type="Rhea" id="RHEA-COMP:10272"/>
        <dbReference type="ChEBI" id="CHEBI:15378"/>
        <dbReference type="ChEBI" id="CHEBI:30011"/>
        <dbReference type="ChEBI" id="CHEBI:57856"/>
        <dbReference type="ChEBI" id="CHEBI:59789"/>
        <dbReference type="ChEBI" id="CHEBI:61891"/>
        <dbReference type="EC" id="2.1.1.297"/>
    </reaction>
</comment>
<dbReference type="PANTHER" id="PTHR18895">
    <property type="entry name" value="HEMK METHYLTRANSFERASE"/>
    <property type="match status" value="1"/>
</dbReference>
<comment type="similarity">
    <text evidence="5">Belongs to the protein N5-glutamine methyltransferase family. PrmC subfamily.</text>
</comment>
<dbReference type="NCBIfam" id="TIGR00536">
    <property type="entry name" value="hemK_fam"/>
    <property type="match status" value="1"/>
</dbReference>
<dbReference type="Gene3D" id="1.10.8.10">
    <property type="entry name" value="DNA helicase RuvA subunit, C-terminal domain"/>
    <property type="match status" value="1"/>
</dbReference>
<evidence type="ECO:0000259" key="8">
    <source>
        <dbReference type="Pfam" id="PF17827"/>
    </source>
</evidence>
<dbReference type="CDD" id="cd02440">
    <property type="entry name" value="AdoMet_MTases"/>
    <property type="match status" value="1"/>
</dbReference>
<comment type="caution">
    <text evidence="5">Lacks conserved residue(s) required for the propagation of feature annotation.</text>
</comment>
<dbReference type="STRING" id="71999.KPaMU14_04155"/>
<comment type="function">
    <text evidence="5">Methylates the class 1 translation termination release factors RF1/PrfA and RF2/PrfB on the glutamine residue of the universally conserved GGQ motif.</text>
</comment>
<evidence type="ECO:0000256" key="4">
    <source>
        <dbReference type="ARBA" id="ARBA00048391"/>
    </source>
</evidence>
<dbReference type="PANTHER" id="PTHR18895:SF74">
    <property type="entry name" value="MTRF1L RELEASE FACTOR GLUTAMINE METHYLTRANSFERASE"/>
    <property type="match status" value="1"/>
</dbReference>
<dbReference type="InterPro" id="IPR007848">
    <property type="entry name" value="Small_mtfrase_dom"/>
</dbReference>
<dbReference type="InterPro" id="IPR029063">
    <property type="entry name" value="SAM-dependent_MTases_sf"/>
</dbReference>
<dbReference type="PROSITE" id="PS00092">
    <property type="entry name" value="N6_MTASE"/>
    <property type="match status" value="1"/>
</dbReference>
<dbReference type="GO" id="GO:0003676">
    <property type="term" value="F:nucleic acid binding"/>
    <property type="evidence" value="ECO:0007669"/>
    <property type="project" value="InterPro"/>
</dbReference>
<dbReference type="EC" id="2.1.1.297" evidence="5"/>
<keyword evidence="2 5" id="KW-0808">Transferase</keyword>
<evidence type="ECO:0000313" key="10">
    <source>
        <dbReference type="Proteomes" id="UP000009877"/>
    </source>
</evidence>
<feature type="domain" description="Methyltransferase small" evidence="7">
    <location>
        <begin position="101"/>
        <end position="195"/>
    </location>
</feature>
<evidence type="ECO:0000313" key="9">
    <source>
        <dbReference type="EMBL" id="EME36027.1"/>
    </source>
</evidence>
<keyword evidence="1 5" id="KW-0489">Methyltransferase</keyword>
<feature type="domain" description="Release factor glutamine methyltransferase N-terminal" evidence="8">
    <location>
        <begin position="7"/>
        <end position="75"/>
    </location>
</feature>
<feature type="binding site" evidence="5">
    <location>
        <begin position="190"/>
        <end position="193"/>
    </location>
    <ligand>
        <name>substrate</name>
    </ligand>
</feature>
<keyword evidence="3 5" id="KW-0949">S-adenosyl-L-methionine</keyword>
<reference evidence="9 10" key="1">
    <citation type="journal article" date="2014" name="Genome Announc.">
        <title>Draft Genome Sequence of Kocuria palustris PEL.</title>
        <authorList>
            <person name="Sharma G."/>
            <person name="Khatri I."/>
            <person name="Subramanian S."/>
        </authorList>
    </citation>
    <scope>NUCLEOTIDE SEQUENCE [LARGE SCALE GENOMIC DNA]</scope>
    <source>
        <strain evidence="9 10">PEL</strain>
    </source>
</reference>
<dbReference type="InterPro" id="IPR040758">
    <property type="entry name" value="PrmC_N"/>
</dbReference>
<evidence type="ECO:0000256" key="5">
    <source>
        <dbReference type="HAMAP-Rule" id="MF_02126"/>
    </source>
</evidence>